<evidence type="ECO:0008006" key="4">
    <source>
        <dbReference type="Google" id="ProtNLM"/>
    </source>
</evidence>
<evidence type="ECO:0000313" key="2">
    <source>
        <dbReference type="EMBL" id="PIY72459.1"/>
    </source>
</evidence>
<gene>
    <name evidence="2" type="ORF">COY87_00840</name>
</gene>
<comment type="caution">
    <text evidence="2">The sequence shown here is derived from an EMBL/GenBank/DDBJ whole genome shotgun (WGS) entry which is preliminary data.</text>
</comment>
<evidence type="ECO:0000256" key="1">
    <source>
        <dbReference type="SAM" id="Coils"/>
    </source>
</evidence>
<dbReference type="InterPro" id="IPR036390">
    <property type="entry name" value="WH_DNA-bd_sf"/>
</dbReference>
<dbReference type="EMBL" id="PFLI01000027">
    <property type="protein sequence ID" value="PIY72459.1"/>
    <property type="molecule type" value="Genomic_DNA"/>
</dbReference>
<dbReference type="AlphaFoldDB" id="A0A2M7QJG7"/>
<reference evidence="3" key="1">
    <citation type="submission" date="2017-09" db="EMBL/GenBank/DDBJ databases">
        <title>Depth-based differentiation of microbial function through sediment-hosted aquifers and enrichment of novel symbionts in the deep terrestrial subsurface.</title>
        <authorList>
            <person name="Probst A.J."/>
            <person name="Ladd B."/>
            <person name="Jarett J.K."/>
            <person name="Geller-Mcgrath D.E."/>
            <person name="Sieber C.M.K."/>
            <person name="Emerson J.B."/>
            <person name="Anantharaman K."/>
            <person name="Thomas B.C."/>
            <person name="Malmstrom R."/>
            <person name="Stieglmeier M."/>
            <person name="Klingl A."/>
            <person name="Woyke T."/>
            <person name="Ryan C.M."/>
            <person name="Banfield J.F."/>
        </authorList>
    </citation>
    <scope>NUCLEOTIDE SEQUENCE [LARGE SCALE GENOMIC DNA]</scope>
</reference>
<proteinExistence type="predicted"/>
<sequence>MLEHIVTSKTRRKILSLFFSYPAEFYYLRKIVREIGEEVNAVKRELDILEEAKVLHKERRLNKVFYTLNKSYLYYDEFLRIFTKMNPLATRIHKNCLKIGKIKYCAISTKFAKKIPIKDDEIYLLFVGTLVLPEVASIIDESEKEFGREINYTVMTEEEFLFRKKNNDPFIWRFLKHPKILLIGLEEELIK</sequence>
<dbReference type="InterPro" id="IPR036388">
    <property type="entry name" value="WH-like_DNA-bd_sf"/>
</dbReference>
<name>A0A2M7QJG7_9BACT</name>
<evidence type="ECO:0000313" key="3">
    <source>
        <dbReference type="Proteomes" id="UP000229401"/>
    </source>
</evidence>
<protein>
    <recommendedName>
        <fullName evidence="4">HTH arsR-type domain-containing protein</fullName>
    </recommendedName>
</protein>
<dbReference type="Gene3D" id="1.10.10.10">
    <property type="entry name" value="Winged helix-like DNA-binding domain superfamily/Winged helix DNA-binding domain"/>
    <property type="match status" value="1"/>
</dbReference>
<accession>A0A2M7QJG7</accession>
<dbReference type="Proteomes" id="UP000229401">
    <property type="component" value="Unassembled WGS sequence"/>
</dbReference>
<dbReference type="SUPFAM" id="SSF46785">
    <property type="entry name" value="Winged helix' DNA-binding domain"/>
    <property type="match status" value="1"/>
</dbReference>
<feature type="coiled-coil region" evidence="1">
    <location>
        <begin position="32"/>
        <end position="59"/>
    </location>
</feature>
<keyword evidence="1" id="KW-0175">Coiled coil</keyword>
<organism evidence="2 3">
    <name type="scientific">Candidatus Roizmanbacteria bacterium CG_4_10_14_0_8_um_filter_33_9</name>
    <dbReference type="NCBI Taxonomy" id="1974826"/>
    <lineage>
        <taxon>Bacteria</taxon>
        <taxon>Candidatus Roizmaniibacteriota</taxon>
    </lineage>
</organism>